<reference evidence="3" key="1">
    <citation type="submission" date="2020-05" db="EMBL/GenBank/DDBJ databases">
        <title>Phylogenomic resolution of chytrid fungi.</title>
        <authorList>
            <person name="Stajich J.E."/>
            <person name="Amses K."/>
            <person name="Simmons R."/>
            <person name="Seto K."/>
            <person name="Myers J."/>
            <person name="Bonds A."/>
            <person name="Quandt C.A."/>
            <person name="Barry K."/>
            <person name="Liu P."/>
            <person name="Grigoriev I."/>
            <person name="Longcore J.E."/>
            <person name="James T.Y."/>
        </authorList>
    </citation>
    <scope>NUCLEOTIDE SEQUENCE</scope>
    <source>
        <strain evidence="3">JEL0513</strain>
    </source>
</reference>
<dbReference type="Proteomes" id="UP001211907">
    <property type="component" value="Unassembled WGS sequence"/>
</dbReference>
<comment type="caution">
    <text evidence="3">The sequence shown here is derived from an EMBL/GenBank/DDBJ whole genome shotgun (WGS) entry which is preliminary data.</text>
</comment>
<keyword evidence="2" id="KW-0808">Transferase</keyword>
<dbReference type="PANTHER" id="PTHR13393:SF0">
    <property type="entry name" value="RNA N6-ADENOSINE-METHYLTRANSFERASE METTL16"/>
    <property type="match status" value="1"/>
</dbReference>
<dbReference type="EMBL" id="JADGJH010001644">
    <property type="protein sequence ID" value="KAJ3111309.1"/>
    <property type="molecule type" value="Genomic_DNA"/>
</dbReference>
<keyword evidence="4" id="KW-1185">Reference proteome</keyword>
<accession>A0AAD5XE14</accession>
<dbReference type="GO" id="GO:0070475">
    <property type="term" value="P:rRNA base methylation"/>
    <property type="evidence" value="ECO:0007669"/>
    <property type="project" value="TreeGrafter"/>
</dbReference>
<evidence type="ECO:0000256" key="2">
    <source>
        <dbReference type="ARBA" id="ARBA00022679"/>
    </source>
</evidence>
<dbReference type="InterPro" id="IPR029063">
    <property type="entry name" value="SAM-dependent_MTases_sf"/>
</dbReference>
<sequence length="92" mass="10633">MLTEGGELAFLTQMLNESFALKQNIQWFTSLVGRREDFSKFLYKLKTAQTENLDMEIETAEFVNGKTVRWGIAWAYRINSIGSLLPSRPKKK</sequence>
<dbReference type="PANTHER" id="PTHR13393">
    <property type="entry name" value="SAM-DEPENDENT METHYLTRANSFERASE"/>
    <property type="match status" value="1"/>
</dbReference>
<evidence type="ECO:0000313" key="3">
    <source>
        <dbReference type="EMBL" id="KAJ3111309.1"/>
    </source>
</evidence>
<dbReference type="InterPro" id="IPR010286">
    <property type="entry name" value="METTL16/RlmF"/>
</dbReference>
<dbReference type="GO" id="GO:0008168">
    <property type="term" value="F:methyltransferase activity"/>
    <property type="evidence" value="ECO:0007669"/>
    <property type="project" value="UniProtKB-KW"/>
</dbReference>
<dbReference type="Gene3D" id="3.40.50.150">
    <property type="entry name" value="Vaccinia Virus protein VP39"/>
    <property type="match status" value="1"/>
</dbReference>
<gene>
    <name evidence="3" type="ORF">HK100_002735</name>
</gene>
<protein>
    <submittedName>
        <fullName evidence="3">Uncharacterized protein</fullName>
    </submittedName>
</protein>
<dbReference type="AlphaFoldDB" id="A0AAD5XE14"/>
<dbReference type="Pfam" id="PF05971">
    <property type="entry name" value="Methyltransf_10"/>
    <property type="match status" value="1"/>
</dbReference>
<evidence type="ECO:0000313" key="4">
    <source>
        <dbReference type="Proteomes" id="UP001211907"/>
    </source>
</evidence>
<dbReference type="GO" id="GO:0005634">
    <property type="term" value="C:nucleus"/>
    <property type="evidence" value="ECO:0007669"/>
    <property type="project" value="TreeGrafter"/>
</dbReference>
<organism evidence="3 4">
    <name type="scientific">Physocladia obscura</name>
    <dbReference type="NCBI Taxonomy" id="109957"/>
    <lineage>
        <taxon>Eukaryota</taxon>
        <taxon>Fungi</taxon>
        <taxon>Fungi incertae sedis</taxon>
        <taxon>Chytridiomycota</taxon>
        <taxon>Chytridiomycota incertae sedis</taxon>
        <taxon>Chytridiomycetes</taxon>
        <taxon>Chytridiales</taxon>
        <taxon>Chytriomycetaceae</taxon>
        <taxon>Physocladia</taxon>
    </lineage>
</organism>
<keyword evidence="1" id="KW-0489">Methyltransferase</keyword>
<proteinExistence type="predicted"/>
<name>A0AAD5XE14_9FUNG</name>
<evidence type="ECO:0000256" key="1">
    <source>
        <dbReference type="ARBA" id="ARBA00022603"/>
    </source>
</evidence>